<dbReference type="Proteomes" id="UP000267794">
    <property type="component" value="Chromosome"/>
</dbReference>
<gene>
    <name evidence="1" type="ORF">BC335_0742</name>
</gene>
<accession>A0A386RDN4</accession>
<protein>
    <submittedName>
        <fullName evidence="1">Uncharacterized protein</fullName>
    </submittedName>
</protein>
<dbReference type="AlphaFoldDB" id="A0A386RDN4"/>
<reference evidence="1 2" key="1">
    <citation type="submission" date="2016-10" db="EMBL/GenBank/DDBJ databases">
        <title>Complete genomic sequencing of Lactobacillus helveticus LH99 and comparative genome analysis.</title>
        <authorList>
            <person name="Li N."/>
            <person name="You C."/>
            <person name="Liu Z."/>
        </authorList>
    </citation>
    <scope>NUCLEOTIDE SEQUENCE [LARGE SCALE GENOMIC DNA]</scope>
    <source>
        <strain evidence="1 2">LH99</strain>
    </source>
</reference>
<evidence type="ECO:0000313" key="2">
    <source>
        <dbReference type="Proteomes" id="UP000267794"/>
    </source>
</evidence>
<sequence length="101" mass="11920">MNKEKDELKRNLEKVAEEQGGQQAVSYQDLFNPRFMQKNTHFTTIDVFVRELGAKSFPDIEQLGQKVVDNFVKKETNFNSWEEMQQRAVSEYISEYMSSLF</sequence>
<name>A0A386RDN4_LACHE</name>
<dbReference type="RefSeq" id="WP_120357271.1">
    <property type="nucleotide sequence ID" value="NZ_CP017982.1"/>
</dbReference>
<organism evidence="1 2">
    <name type="scientific">Lactobacillus helveticus</name>
    <name type="common">Lactobacillus suntoryeus</name>
    <dbReference type="NCBI Taxonomy" id="1587"/>
    <lineage>
        <taxon>Bacteria</taxon>
        <taxon>Bacillati</taxon>
        <taxon>Bacillota</taxon>
        <taxon>Bacilli</taxon>
        <taxon>Lactobacillales</taxon>
        <taxon>Lactobacillaceae</taxon>
        <taxon>Lactobacillus</taxon>
    </lineage>
</organism>
<dbReference type="EMBL" id="CP017982">
    <property type="protein sequence ID" value="AYE61244.1"/>
    <property type="molecule type" value="Genomic_DNA"/>
</dbReference>
<evidence type="ECO:0000313" key="1">
    <source>
        <dbReference type="EMBL" id="AYE61244.1"/>
    </source>
</evidence>
<proteinExistence type="predicted"/>